<dbReference type="GO" id="GO:0046872">
    <property type="term" value="F:metal ion binding"/>
    <property type="evidence" value="ECO:0007669"/>
    <property type="project" value="UniProtKB-KW"/>
</dbReference>
<keyword evidence="2" id="KW-0460">Magnesium</keyword>
<dbReference type="Proteomes" id="UP000663832">
    <property type="component" value="Unassembled WGS sequence"/>
</dbReference>
<dbReference type="Proteomes" id="UP000663877">
    <property type="component" value="Unassembled WGS sequence"/>
</dbReference>
<evidence type="ECO:0000313" key="4">
    <source>
        <dbReference type="EMBL" id="CAF1646611.1"/>
    </source>
</evidence>
<comment type="similarity">
    <text evidence="1 2">Belongs to the terpene synthase family.</text>
</comment>
<keyword evidence="5" id="KW-1185">Reference proteome</keyword>
<comment type="caution">
    <text evidence="3">The sequence shown here is derived from an EMBL/GenBank/DDBJ whole genome shotgun (WGS) entry which is preliminary data.</text>
</comment>
<evidence type="ECO:0000313" key="6">
    <source>
        <dbReference type="Proteomes" id="UP000663877"/>
    </source>
</evidence>
<evidence type="ECO:0000313" key="3">
    <source>
        <dbReference type="EMBL" id="CAF1508544.1"/>
    </source>
</evidence>
<keyword evidence="2" id="KW-0479">Metal-binding</keyword>
<dbReference type="SUPFAM" id="SSF48576">
    <property type="entry name" value="Terpenoid synthases"/>
    <property type="match status" value="1"/>
</dbReference>
<dbReference type="InterPro" id="IPR034686">
    <property type="entry name" value="Terpene_cyclase-like_2"/>
</dbReference>
<sequence>MTTSDANIIILPDVISSCSLELECNPYYEVISKETDAWPSSHGISRDESETKFNFLEALVYPYACRSRLRDLCDLCTTAFIYGYILDSSSKDDISEQAKQQMFYNIWDSFQQGGSFKPLITFASVIHGWWQRILVNARPTFQQRFKTTFRDAIEASLRQETYKNDHQIIPDLKTYNELRDDSMYELIGCTLIQYSLGFDLPDECLANETLKCIMECMMDSGSWANTIKIKDIYSFNNESSKDQYNLISVLMNANPSPSIQQAMDQAGQMVIDVYAHFERLRSQLLSWGADIDAQIEKICGWHGQIITRKSSMEFRNTKIFWI</sequence>
<dbReference type="InterPro" id="IPR008949">
    <property type="entry name" value="Isoprenoid_synthase_dom_sf"/>
</dbReference>
<evidence type="ECO:0000256" key="2">
    <source>
        <dbReference type="RuleBase" id="RU366034"/>
    </source>
</evidence>
<dbReference type="EMBL" id="CAJNOM010003528">
    <property type="protein sequence ID" value="CAF1646611.1"/>
    <property type="molecule type" value="Genomic_DNA"/>
</dbReference>
<comment type="cofactor">
    <cofactor evidence="2">
        <name>Mg(2+)</name>
        <dbReference type="ChEBI" id="CHEBI:18420"/>
    </cofactor>
</comment>
<dbReference type="EMBL" id="CAJNOI010003181">
    <property type="protein sequence ID" value="CAF1508544.1"/>
    <property type="molecule type" value="Genomic_DNA"/>
</dbReference>
<dbReference type="PANTHER" id="PTHR35201">
    <property type="entry name" value="TERPENE SYNTHASE"/>
    <property type="match status" value="1"/>
</dbReference>
<dbReference type="GO" id="GO:0008299">
    <property type="term" value="P:isoprenoid biosynthetic process"/>
    <property type="evidence" value="ECO:0007669"/>
    <property type="project" value="UniProtKB-ARBA"/>
</dbReference>
<dbReference type="OrthoDB" id="2861623at2759"/>
<dbReference type="AlphaFoldDB" id="A0A815TYN2"/>
<protein>
    <recommendedName>
        <fullName evidence="2">Terpene synthase</fullName>
        <ecNumber evidence="2">4.2.3.-</ecNumber>
    </recommendedName>
</protein>
<name>A0A815TYN2_9BILA</name>
<reference evidence="3" key="1">
    <citation type="submission" date="2021-02" db="EMBL/GenBank/DDBJ databases">
        <authorList>
            <person name="Nowell W R."/>
        </authorList>
    </citation>
    <scope>NUCLEOTIDE SEQUENCE</scope>
</reference>
<evidence type="ECO:0000313" key="5">
    <source>
        <dbReference type="Proteomes" id="UP000663832"/>
    </source>
</evidence>
<dbReference type="Pfam" id="PF19086">
    <property type="entry name" value="Terpene_syn_C_2"/>
    <property type="match status" value="1"/>
</dbReference>
<dbReference type="PANTHER" id="PTHR35201:SF4">
    <property type="entry name" value="BETA-PINACENE SYNTHASE-RELATED"/>
    <property type="match status" value="1"/>
</dbReference>
<proteinExistence type="inferred from homology"/>
<accession>A0A815TYN2</accession>
<dbReference type="EC" id="4.2.3.-" evidence="2"/>
<evidence type="ECO:0000256" key="1">
    <source>
        <dbReference type="ARBA" id="ARBA00006333"/>
    </source>
</evidence>
<keyword evidence="2" id="KW-0456">Lyase</keyword>
<dbReference type="Gene3D" id="1.10.600.10">
    <property type="entry name" value="Farnesyl Diphosphate Synthase"/>
    <property type="match status" value="1"/>
</dbReference>
<dbReference type="GO" id="GO:0010333">
    <property type="term" value="F:terpene synthase activity"/>
    <property type="evidence" value="ECO:0007669"/>
    <property type="project" value="InterPro"/>
</dbReference>
<gene>
    <name evidence="3" type="ORF">BJG266_LOCUS43587</name>
    <name evidence="4" type="ORF">QVE165_LOCUS60520</name>
</gene>
<organism evidence="3 6">
    <name type="scientific">Adineta steineri</name>
    <dbReference type="NCBI Taxonomy" id="433720"/>
    <lineage>
        <taxon>Eukaryota</taxon>
        <taxon>Metazoa</taxon>
        <taxon>Spiralia</taxon>
        <taxon>Gnathifera</taxon>
        <taxon>Rotifera</taxon>
        <taxon>Eurotatoria</taxon>
        <taxon>Bdelloidea</taxon>
        <taxon>Adinetida</taxon>
        <taxon>Adinetidae</taxon>
        <taxon>Adineta</taxon>
    </lineage>
</organism>